<keyword evidence="3" id="KW-0732">Signal</keyword>
<dbReference type="InterPro" id="IPR050245">
    <property type="entry name" value="PrsA_foldase"/>
</dbReference>
<dbReference type="InterPro" id="IPR027304">
    <property type="entry name" value="Trigger_fact/SurA_dom_sf"/>
</dbReference>
<sequence>MKERIYLMKKFDVTILTASVLVLGLVVLGVSQAKEPAGEASGAVVATIGGNSITQTQIYDEMKLTVGKEAMANIIATELIRLEGKAQGVTISDEELNKVVGPVKEKLKTPEKFQEYLKEKGMDEQAFLERTRLLLLRDKLIEKAYPTTDKDITDYYEKYKDKLNGTLEQVRPEVEEKAKDRNRRKNTPEWMDEMSKKYQVKVLDPALDSVEEAKSK</sequence>
<dbReference type="Gene3D" id="1.10.4030.10">
    <property type="entry name" value="Porin chaperone SurA, peptide-binding domain"/>
    <property type="match status" value="1"/>
</dbReference>
<evidence type="ECO:0000256" key="6">
    <source>
        <dbReference type="SAM" id="MobiDB-lite"/>
    </source>
</evidence>
<evidence type="ECO:0000313" key="7">
    <source>
        <dbReference type="EMBL" id="GED66372.1"/>
    </source>
</evidence>
<dbReference type="Proteomes" id="UP000319578">
    <property type="component" value="Unassembled WGS sequence"/>
</dbReference>
<organism evidence="7 8">
    <name type="scientific">Brevibacillus reuszeri</name>
    <dbReference type="NCBI Taxonomy" id="54915"/>
    <lineage>
        <taxon>Bacteria</taxon>
        <taxon>Bacillati</taxon>
        <taxon>Bacillota</taxon>
        <taxon>Bacilli</taxon>
        <taxon>Bacillales</taxon>
        <taxon>Paenibacillaceae</taxon>
        <taxon>Brevibacillus</taxon>
    </lineage>
</organism>
<keyword evidence="5" id="KW-0413">Isomerase</keyword>
<dbReference type="EC" id="5.2.1.8" evidence="2"/>
<evidence type="ECO:0000256" key="3">
    <source>
        <dbReference type="ARBA" id="ARBA00022729"/>
    </source>
</evidence>
<feature type="region of interest" description="Disordered" evidence="6">
    <location>
        <begin position="170"/>
        <end position="192"/>
    </location>
</feature>
<evidence type="ECO:0000313" key="8">
    <source>
        <dbReference type="Proteomes" id="UP000319578"/>
    </source>
</evidence>
<reference evidence="7 8" key="1">
    <citation type="submission" date="2019-06" db="EMBL/GenBank/DDBJ databases">
        <title>Whole genome shotgun sequence of Brevibacillus reuszeri NBRC 15719.</title>
        <authorList>
            <person name="Hosoyama A."/>
            <person name="Uohara A."/>
            <person name="Ohji S."/>
            <person name="Ichikawa N."/>
        </authorList>
    </citation>
    <scope>NUCLEOTIDE SEQUENCE [LARGE SCALE GENOMIC DNA]</scope>
    <source>
        <strain evidence="7 8">NBRC 15719</strain>
    </source>
</reference>
<evidence type="ECO:0000256" key="4">
    <source>
        <dbReference type="ARBA" id="ARBA00023110"/>
    </source>
</evidence>
<dbReference type="PANTHER" id="PTHR47245">
    <property type="entry name" value="PEPTIDYLPROLYL ISOMERASE"/>
    <property type="match status" value="1"/>
</dbReference>
<dbReference type="EMBL" id="BJON01000002">
    <property type="protein sequence ID" value="GED66372.1"/>
    <property type="molecule type" value="Genomic_DNA"/>
</dbReference>
<proteinExistence type="predicted"/>
<comment type="caution">
    <text evidence="7">The sequence shown here is derived from an EMBL/GenBank/DDBJ whole genome shotgun (WGS) entry which is preliminary data.</text>
</comment>
<comment type="catalytic activity">
    <reaction evidence="1">
        <text>[protein]-peptidylproline (omega=180) = [protein]-peptidylproline (omega=0)</text>
        <dbReference type="Rhea" id="RHEA:16237"/>
        <dbReference type="Rhea" id="RHEA-COMP:10747"/>
        <dbReference type="Rhea" id="RHEA-COMP:10748"/>
        <dbReference type="ChEBI" id="CHEBI:83833"/>
        <dbReference type="ChEBI" id="CHEBI:83834"/>
        <dbReference type="EC" id="5.2.1.8"/>
    </reaction>
</comment>
<dbReference type="PANTHER" id="PTHR47245:SF1">
    <property type="entry name" value="FOLDASE PROTEIN PRSA"/>
    <property type="match status" value="1"/>
</dbReference>
<evidence type="ECO:0000256" key="5">
    <source>
        <dbReference type="ARBA" id="ARBA00023235"/>
    </source>
</evidence>
<evidence type="ECO:0000256" key="2">
    <source>
        <dbReference type="ARBA" id="ARBA00013194"/>
    </source>
</evidence>
<keyword evidence="4" id="KW-0697">Rotamase</keyword>
<keyword evidence="8" id="KW-1185">Reference proteome</keyword>
<feature type="compositionally biased region" description="Basic and acidic residues" evidence="6">
    <location>
        <begin position="170"/>
        <end position="179"/>
    </location>
</feature>
<gene>
    <name evidence="7" type="ORF">BRE01_00740</name>
</gene>
<dbReference type="SUPFAM" id="SSF109998">
    <property type="entry name" value="Triger factor/SurA peptide-binding domain-like"/>
    <property type="match status" value="1"/>
</dbReference>
<name>A0ABQ0TEG1_9BACL</name>
<protein>
    <recommendedName>
        <fullName evidence="2">peptidylprolyl isomerase</fullName>
        <ecNumber evidence="2">5.2.1.8</ecNumber>
    </recommendedName>
</protein>
<evidence type="ECO:0000256" key="1">
    <source>
        <dbReference type="ARBA" id="ARBA00000971"/>
    </source>
</evidence>
<accession>A0ABQ0TEG1</accession>